<accession>A0AAE1KSI0</accession>
<feature type="region of interest" description="Disordered" evidence="2">
    <location>
        <begin position="413"/>
        <end position="460"/>
    </location>
</feature>
<dbReference type="SMART" id="SM00225">
    <property type="entry name" value="BTB"/>
    <property type="match status" value="1"/>
</dbReference>
<dbReference type="InterPro" id="IPR011333">
    <property type="entry name" value="SKP1/BTB/POZ_sf"/>
</dbReference>
<dbReference type="Gene3D" id="3.30.710.10">
    <property type="entry name" value="Potassium Channel Kv1.1, Chain A"/>
    <property type="match status" value="1"/>
</dbReference>
<feature type="region of interest" description="Disordered" evidence="2">
    <location>
        <begin position="249"/>
        <end position="327"/>
    </location>
</feature>
<feature type="compositionally biased region" description="Low complexity" evidence="2">
    <location>
        <begin position="251"/>
        <end position="270"/>
    </location>
</feature>
<feature type="compositionally biased region" description="Polar residues" evidence="2">
    <location>
        <begin position="116"/>
        <end position="127"/>
    </location>
</feature>
<dbReference type="InterPro" id="IPR051095">
    <property type="entry name" value="Dros_DevTransReg"/>
</dbReference>
<dbReference type="PANTHER" id="PTHR23110">
    <property type="entry name" value="BTB DOMAIN TRANSCRIPTION FACTOR"/>
    <property type="match status" value="1"/>
</dbReference>
<feature type="compositionally biased region" description="Low complexity" evidence="2">
    <location>
        <begin position="441"/>
        <end position="460"/>
    </location>
</feature>
<dbReference type="GO" id="GO:0006357">
    <property type="term" value="P:regulation of transcription by RNA polymerase II"/>
    <property type="evidence" value="ECO:0007669"/>
    <property type="project" value="TreeGrafter"/>
</dbReference>
<feature type="compositionally biased region" description="Basic and acidic residues" evidence="2">
    <location>
        <begin position="60"/>
        <end position="72"/>
    </location>
</feature>
<evidence type="ECO:0000313" key="4">
    <source>
        <dbReference type="EMBL" id="KAK3882413.1"/>
    </source>
</evidence>
<keyword evidence="1" id="KW-0539">Nucleus</keyword>
<comment type="caution">
    <text evidence="4">The sequence shown here is derived from an EMBL/GenBank/DDBJ whole genome shotgun (WGS) entry which is preliminary data.</text>
</comment>
<dbReference type="AlphaFoldDB" id="A0AAE1KSI0"/>
<dbReference type="EMBL" id="JAWQEG010001099">
    <property type="protein sequence ID" value="KAK3882413.1"/>
    <property type="molecule type" value="Genomic_DNA"/>
</dbReference>
<dbReference type="GO" id="GO:0005634">
    <property type="term" value="C:nucleus"/>
    <property type="evidence" value="ECO:0007669"/>
    <property type="project" value="TreeGrafter"/>
</dbReference>
<feature type="region of interest" description="Disordered" evidence="2">
    <location>
        <begin position="46"/>
        <end position="128"/>
    </location>
</feature>
<evidence type="ECO:0000256" key="1">
    <source>
        <dbReference type="ARBA" id="ARBA00023242"/>
    </source>
</evidence>
<organism evidence="4 5">
    <name type="scientific">Petrolisthes cinctipes</name>
    <name type="common">Flat porcelain crab</name>
    <dbReference type="NCBI Taxonomy" id="88211"/>
    <lineage>
        <taxon>Eukaryota</taxon>
        <taxon>Metazoa</taxon>
        <taxon>Ecdysozoa</taxon>
        <taxon>Arthropoda</taxon>
        <taxon>Crustacea</taxon>
        <taxon>Multicrustacea</taxon>
        <taxon>Malacostraca</taxon>
        <taxon>Eumalacostraca</taxon>
        <taxon>Eucarida</taxon>
        <taxon>Decapoda</taxon>
        <taxon>Pleocyemata</taxon>
        <taxon>Anomura</taxon>
        <taxon>Galatheoidea</taxon>
        <taxon>Porcellanidae</taxon>
        <taxon>Petrolisthes</taxon>
    </lineage>
</organism>
<feature type="region of interest" description="Disordered" evidence="2">
    <location>
        <begin position="365"/>
        <end position="397"/>
    </location>
</feature>
<dbReference type="PANTHER" id="PTHR23110:SF109">
    <property type="entry name" value="FI07618P-RELATED"/>
    <property type="match status" value="1"/>
</dbReference>
<dbReference type="PROSITE" id="PS50097">
    <property type="entry name" value="BTB"/>
    <property type="match status" value="1"/>
</dbReference>
<dbReference type="CDD" id="cd18315">
    <property type="entry name" value="BTB_POZ_BAB-like"/>
    <property type="match status" value="1"/>
</dbReference>
<gene>
    <name evidence="4" type="ORF">Pcinc_013207</name>
</gene>
<sequence>MLDLEDQRMKWMEEIALKEASFAPPPPSIQAADSAIIKVEAWDVDEVPDLVDRVPGTSSSKDHDHDPDHDQDPQVIMDQDSHHMDPDDGKGTKSFHPPQTHHTDVGDDPLADHQRQSPSPTHSNTGNIAGLVGPYLLKKETHCTTVLDQLMRDDTFTDVTLTAQGQSLRAHRIVLCLASSYFRQVLSRDMGVQSVIVLRDIKFAELRNIIHFIYTGEATVDASELESFMRTAELLEISSLCEGQKCITGRSHSSSSSNNTTTNTNNHSSSFSVGDFERLVGTKRPRKDTSPTSARTKTRRHSGDGGSSRCSSTEPPPTPTTTNNSLTLVKEEPDCDITQTFTPIITSVASCSSKIVASDAEFLESDNGTTTEGGGGEQTSEATGSSERSRRDSTGSVGGFAAIAGVQQKMVCEEEGDDDPGEVFSPASHPTSPAPVPSPSPSQAGPPHTTHTPDLTPADTTAVPGRCPYCPHISHKFEGLTMMSHLLVSHPCKPAFPCATCWRVFVKRVAFKAHQQICQQQQLGS</sequence>
<evidence type="ECO:0000256" key="2">
    <source>
        <dbReference type="SAM" id="MobiDB-lite"/>
    </source>
</evidence>
<dbReference type="Pfam" id="PF00651">
    <property type="entry name" value="BTB"/>
    <property type="match status" value="1"/>
</dbReference>
<feature type="compositionally biased region" description="Basic and acidic residues" evidence="2">
    <location>
        <begin position="101"/>
        <end position="115"/>
    </location>
</feature>
<reference evidence="4" key="1">
    <citation type="submission" date="2023-10" db="EMBL/GenBank/DDBJ databases">
        <title>Genome assemblies of two species of porcelain crab, Petrolisthes cinctipes and Petrolisthes manimaculis (Anomura: Porcellanidae).</title>
        <authorList>
            <person name="Angst P."/>
        </authorList>
    </citation>
    <scope>NUCLEOTIDE SEQUENCE</scope>
    <source>
        <strain evidence="4">PB745_01</strain>
        <tissue evidence="4">Gill</tissue>
    </source>
</reference>
<name>A0AAE1KSI0_PETCI</name>
<evidence type="ECO:0000313" key="5">
    <source>
        <dbReference type="Proteomes" id="UP001286313"/>
    </source>
</evidence>
<evidence type="ECO:0000259" key="3">
    <source>
        <dbReference type="PROSITE" id="PS50097"/>
    </source>
</evidence>
<feature type="compositionally biased region" description="Basic and acidic residues" evidence="2">
    <location>
        <begin position="79"/>
        <end position="91"/>
    </location>
</feature>
<keyword evidence="5" id="KW-1185">Reference proteome</keyword>
<dbReference type="SUPFAM" id="SSF54695">
    <property type="entry name" value="POZ domain"/>
    <property type="match status" value="1"/>
</dbReference>
<feature type="domain" description="BTB" evidence="3">
    <location>
        <begin position="157"/>
        <end position="222"/>
    </location>
</feature>
<protein>
    <recommendedName>
        <fullName evidence="3">BTB domain-containing protein</fullName>
    </recommendedName>
</protein>
<dbReference type="Proteomes" id="UP001286313">
    <property type="component" value="Unassembled WGS sequence"/>
</dbReference>
<proteinExistence type="predicted"/>
<dbReference type="InterPro" id="IPR000210">
    <property type="entry name" value="BTB/POZ_dom"/>
</dbReference>